<dbReference type="Proteomes" id="UP000198749">
    <property type="component" value="Unassembled WGS sequence"/>
</dbReference>
<dbReference type="AlphaFoldDB" id="A0A1H9K8B5"/>
<name>A0A1H9K8B5_9GAMM</name>
<reference evidence="2" key="1">
    <citation type="submission" date="2016-10" db="EMBL/GenBank/DDBJ databases">
        <authorList>
            <person name="Varghese N."/>
            <person name="Submissions S."/>
        </authorList>
    </citation>
    <scope>NUCLEOTIDE SEQUENCE [LARGE SCALE GENOMIC DNA]</scope>
    <source>
        <strain evidence="2">DSM 18887</strain>
    </source>
</reference>
<organism evidence="1 2">
    <name type="scientific">Amphritea atlantica</name>
    <dbReference type="NCBI Taxonomy" id="355243"/>
    <lineage>
        <taxon>Bacteria</taxon>
        <taxon>Pseudomonadati</taxon>
        <taxon>Pseudomonadota</taxon>
        <taxon>Gammaproteobacteria</taxon>
        <taxon>Oceanospirillales</taxon>
        <taxon>Oceanospirillaceae</taxon>
        <taxon>Amphritea</taxon>
    </lineage>
</organism>
<proteinExistence type="predicted"/>
<evidence type="ECO:0000313" key="2">
    <source>
        <dbReference type="Proteomes" id="UP000198749"/>
    </source>
</evidence>
<dbReference type="EMBL" id="FOGB01000012">
    <property type="protein sequence ID" value="SEQ95163.1"/>
    <property type="molecule type" value="Genomic_DNA"/>
</dbReference>
<accession>A0A1H9K8B5</accession>
<sequence>MIRPEYLIRDVKGGNPEDIVLLVHSLKNQISDMLRDREKQQS</sequence>
<dbReference type="STRING" id="355243.SAMN03080615_03362"/>
<evidence type="ECO:0000313" key="1">
    <source>
        <dbReference type="EMBL" id="SEQ95163.1"/>
    </source>
</evidence>
<protein>
    <submittedName>
        <fullName evidence="1">Uncharacterized protein</fullName>
    </submittedName>
</protein>
<gene>
    <name evidence="1" type="ORF">SAMN03080615_03362</name>
</gene>
<keyword evidence="2" id="KW-1185">Reference proteome</keyword>